<evidence type="ECO:0000313" key="1">
    <source>
        <dbReference type="EMBL" id="CEG40012.1"/>
    </source>
</evidence>
<name>A0A0P1AG38_PLAHL</name>
<accession>A0A0P1AG38</accession>
<organism evidence="1 2">
    <name type="scientific">Plasmopara halstedii</name>
    <name type="common">Downy mildew of sunflower</name>
    <dbReference type="NCBI Taxonomy" id="4781"/>
    <lineage>
        <taxon>Eukaryota</taxon>
        <taxon>Sar</taxon>
        <taxon>Stramenopiles</taxon>
        <taxon>Oomycota</taxon>
        <taxon>Peronosporomycetes</taxon>
        <taxon>Peronosporales</taxon>
        <taxon>Peronosporaceae</taxon>
        <taxon>Plasmopara</taxon>
    </lineage>
</organism>
<reference evidence="2" key="1">
    <citation type="submission" date="2014-09" db="EMBL/GenBank/DDBJ databases">
        <authorList>
            <person name="Sharma Rahul"/>
            <person name="Thines Marco"/>
        </authorList>
    </citation>
    <scope>NUCLEOTIDE SEQUENCE [LARGE SCALE GENOMIC DNA]</scope>
</reference>
<dbReference type="EMBL" id="CCYD01000468">
    <property type="protein sequence ID" value="CEG40012.1"/>
    <property type="molecule type" value="Genomic_DNA"/>
</dbReference>
<keyword evidence="2" id="KW-1185">Reference proteome</keyword>
<dbReference type="GeneID" id="36405290"/>
<protein>
    <submittedName>
        <fullName evidence="1">Uncharacterized protein</fullName>
    </submittedName>
</protein>
<dbReference type="Proteomes" id="UP000054928">
    <property type="component" value="Unassembled WGS sequence"/>
</dbReference>
<dbReference type="RefSeq" id="XP_024576381.1">
    <property type="nucleotide sequence ID" value="XM_024725623.1"/>
</dbReference>
<dbReference type="AlphaFoldDB" id="A0A0P1AG38"/>
<evidence type="ECO:0000313" key="2">
    <source>
        <dbReference type="Proteomes" id="UP000054928"/>
    </source>
</evidence>
<sequence length="105" mass="11327">MTGCDISADFTNVPFPVIPKASKIRQQRNVCPNFAPWAIPDPQVRLLKVAGTKCTKISAKTNLQLNQLMPTIGVGGIRDLTTKGSNSIIAQLDTLTSNYLTPSTL</sequence>
<proteinExistence type="predicted"/>